<dbReference type="Proteomes" id="UP001201020">
    <property type="component" value="Chromosome"/>
</dbReference>
<keyword evidence="1" id="KW-0812">Transmembrane</keyword>
<keyword evidence="1" id="KW-0472">Membrane</keyword>
<dbReference type="InterPro" id="IPR025498">
    <property type="entry name" value="DUF4389"/>
</dbReference>
<proteinExistence type="predicted"/>
<accession>A0A9Y1FM91</accession>
<protein>
    <submittedName>
        <fullName evidence="2">DUF4389 domain-containing protein</fullName>
    </submittedName>
</protein>
<keyword evidence="1" id="KW-1133">Transmembrane helix</keyword>
<reference evidence="2" key="1">
    <citation type="journal article" date="2022" name="Nat. Microbiol.">
        <title>Unique mobile elements and scalable gene flow at the prokaryote-eukaryote boundary revealed by circularized Asgard archaea genomes.</title>
        <authorList>
            <person name="Wu F."/>
            <person name="Speth D.R."/>
            <person name="Philosof A."/>
            <person name="Cremiere A."/>
            <person name="Narayanan A."/>
            <person name="Barco R.A."/>
            <person name="Connon S.A."/>
            <person name="Amend J.P."/>
            <person name="Antoshechkin I.A."/>
            <person name="Orphan V.J."/>
        </authorList>
    </citation>
    <scope>NUCLEOTIDE SEQUENCE</scope>
    <source>
        <strain evidence="2">PM71</strain>
    </source>
</reference>
<evidence type="ECO:0000313" key="2">
    <source>
        <dbReference type="EMBL" id="UJG41368.1"/>
    </source>
</evidence>
<dbReference type="EMBL" id="CP084166">
    <property type="protein sequence ID" value="UJG41368.1"/>
    <property type="molecule type" value="Genomic_DNA"/>
</dbReference>
<feature type="transmembrane region" description="Helical" evidence="1">
    <location>
        <begin position="28"/>
        <end position="51"/>
    </location>
</feature>
<organism evidence="2">
    <name type="scientific">Candidatus Heimdallarchaeum aukensis</name>
    <dbReference type="NCBI Taxonomy" id="2876573"/>
    <lineage>
        <taxon>Archaea</taxon>
        <taxon>Promethearchaeati</taxon>
        <taxon>Candidatus Heimdallarchaeota</taxon>
        <taxon>Candidatus Heimdallarchaeia (ex Rinke et al. 2021) (nom. nud.)</taxon>
        <taxon>Candidatus Heimdallarchaeales</taxon>
        <taxon>Candidatus Heimdallarchaeaceae</taxon>
        <taxon>Candidatus Heimdallarchaeum</taxon>
    </lineage>
</organism>
<evidence type="ECO:0000256" key="1">
    <source>
        <dbReference type="SAM" id="Phobius"/>
    </source>
</evidence>
<gene>
    <name evidence="2" type="ORF">K9W45_02635</name>
</gene>
<dbReference type="Pfam" id="PF14333">
    <property type="entry name" value="DUF4389"/>
    <property type="match status" value="1"/>
</dbReference>
<dbReference type="AlphaFoldDB" id="A0A9Y1FM91"/>
<name>A0A9Y1FM91_9ARCH</name>
<sequence>MSKSFKLPPYKKEASCTQFCLVRPIMNIVYGIVAFFVLAIYGIIIGITSFINCFTVVCTKSRWETHYNVVAKLAYWSAHFSMYLSNATDDTPPLCP</sequence>